<proteinExistence type="predicted"/>
<dbReference type="Proteomes" id="UP001501752">
    <property type="component" value="Unassembled WGS sequence"/>
</dbReference>
<keyword evidence="1" id="KW-0808">Transferase</keyword>
<protein>
    <submittedName>
        <fullName evidence="4">GNAT family N-acetyltransferase</fullName>
    </submittedName>
</protein>
<evidence type="ECO:0000256" key="2">
    <source>
        <dbReference type="ARBA" id="ARBA00023315"/>
    </source>
</evidence>
<evidence type="ECO:0000313" key="4">
    <source>
        <dbReference type="EMBL" id="GAA4861326.1"/>
    </source>
</evidence>
<gene>
    <name evidence="4" type="ORF">GCM10023235_44310</name>
</gene>
<keyword evidence="5" id="KW-1185">Reference proteome</keyword>
<name>A0ABP9DVJ8_9ACTN</name>
<dbReference type="PROSITE" id="PS51186">
    <property type="entry name" value="GNAT"/>
    <property type="match status" value="1"/>
</dbReference>
<feature type="domain" description="N-acetyltransferase" evidence="3">
    <location>
        <begin position="1"/>
        <end position="146"/>
    </location>
</feature>
<organism evidence="4 5">
    <name type="scientific">Kitasatospora terrestris</name>
    <dbReference type="NCBI Taxonomy" id="258051"/>
    <lineage>
        <taxon>Bacteria</taxon>
        <taxon>Bacillati</taxon>
        <taxon>Actinomycetota</taxon>
        <taxon>Actinomycetes</taxon>
        <taxon>Kitasatosporales</taxon>
        <taxon>Streptomycetaceae</taxon>
        <taxon>Kitasatospora</taxon>
    </lineage>
</organism>
<evidence type="ECO:0000313" key="5">
    <source>
        <dbReference type="Proteomes" id="UP001501752"/>
    </source>
</evidence>
<sequence>MIRVAGESDLVQLSRIDHEIFPHDAYPFFVLRQLFEVHGERFLVLDCDSRMSGYSLLATTPDGKQSWVLGLGVVPHARGVGHGRRLMVESLDRLSADRVAEVRLSVEPGNAVALNLYESLGFSRVDHRPDYFGAGSDRLILRLSLSG</sequence>
<dbReference type="InterPro" id="IPR000182">
    <property type="entry name" value="GNAT_dom"/>
</dbReference>
<keyword evidence="2" id="KW-0012">Acyltransferase</keyword>
<dbReference type="Pfam" id="PF00583">
    <property type="entry name" value="Acetyltransf_1"/>
    <property type="match status" value="1"/>
</dbReference>
<dbReference type="PANTHER" id="PTHR43420">
    <property type="entry name" value="ACETYLTRANSFERASE"/>
    <property type="match status" value="1"/>
</dbReference>
<reference evidence="5" key="1">
    <citation type="journal article" date="2019" name="Int. J. Syst. Evol. Microbiol.">
        <title>The Global Catalogue of Microorganisms (GCM) 10K type strain sequencing project: providing services to taxonomists for standard genome sequencing and annotation.</title>
        <authorList>
            <consortium name="The Broad Institute Genomics Platform"/>
            <consortium name="The Broad Institute Genome Sequencing Center for Infectious Disease"/>
            <person name="Wu L."/>
            <person name="Ma J."/>
        </authorList>
    </citation>
    <scope>NUCLEOTIDE SEQUENCE [LARGE SCALE GENOMIC DNA]</scope>
    <source>
        <strain evidence="5">JCM 13006</strain>
    </source>
</reference>
<evidence type="ECO:0000256" key="1">
    <source>
        <dbReference type="ARBA" id="ARBA00022679"/>
    </source>
</evidence>
<dbReference type="InterPro" id="IPR016181">
    <property type="entry name" value="Acyl_CoA_acyltransferase"/>
</dbReference>
<dbReference type="SUPFAM" id="SSF55729">
    <property type="entry name" value="Acyl-CoA N-acyltransferases (Nat)"/>
    <property type="match status" value="1"/>
</dbReference>
<dbReference type="Gene3D" id="3.40.630.30">
    <property type="match status" value="1"/>
</dbReference>
<accession>A0ABP9DVJ8</accession>
<dbReference type="InterPro" id="IPR050680">
    <property type="entry name" value="YpeA/RimI_acetyltransf"/>
</dbReference>
<dbReference type="CDD" id="cd04301">
    <property type="entry name" value="NAT_SF"/>
    <property type="match status" value="1"/>
</dbReference>
<comment type="caution">
    <text evidence="4">The sequence shown here is derived from an EMBL/GenBank/DDBJ whole genome shotgun (WGS) entry which is preliminary data.</text>
</comment>
<dbReference type="EMBL" id="BAABIS010000001">
    <property type="protein sequence ID" value="GAA4861326.1"/>
    <property type="molecule type" value="Genomic_DNA"/>
</dbReference>
<evidence type="ECO:0000259" key="3">
    <source>
        <dbReference type="PROSITE" id="PS51186"/>
    </source>
</evidence>